<evidence type="ECO:0000256" key="2">
    <source>
        <dbReference type="ARBA" id="ARBA00022679"/>
    </source>
</evidence>
<dbReference type="EMBL" id="AENY02000002">
    <property type="protein sequence ID" value="EKP95634.1"/>
    <property type="molecule type" value="Genomic_DNA"/>
</dbReference>
<feature type="binding site" evidence="8">
    <location>
        <position position="121"/>
    </location>
    <ligand>
        <name>Mg(2+)</name>
        <dbReference type="ChEBI" id="CHEBI:18420"/>
    </ligand>
</feature>
<dbReference type="InterPro" id="IPR029044">
    <property type="entry name" value="Nucleotide-diphossugar_trans"/>
</dbReference>
<comment type="caution">
    <text evidence="8">Lacks conserved residue(s) required for the propagation of feature annotation.</text>
</comment>
<evidence type="ECO:0000256" key="3">
    <source>
        <dbReference type="ARBA" id="ARBA00022723"/>
    </source>
</evidence>
<dbReference type="Proteomes" id="UP000005710">
    <property type="component" value="Unassembled WGS sequence"/>
</dbReference>
<dbReference type="HAMAP" id="MF_00316">
    <property type="entry name" value="MobA"/>
    <property type="match status" value="1"/>
</dbReference>
<evidence type="ECO:0000313" key="12">
    <source>
        <dbReference type="Proteomes" id="UP000005710"/>
    </source>
</evidence>
<dbReference type="HOGENOM" id="CLU_055597_2_1_9"/>
<evidence type="ECO:0000256" key="9">
    <source>
        <dbReference type="SAM" id="MobiDB-lite"/>
    </source>
</evidence>
<evidence type="ECO:0000256" key="1">
    <source>
        <dbReference type="ARBA" id="ARBA00022490"/>
    </source>
</evidence>
<keyword evidence="1 8" id="KW-0963">Cytoplasm</keyword>
<organism evidence="11 12">
    <name type="scientific">Thermaerobacter subterraneus DSM 13965</name>
    <dbReference type="NCBI Taxonomy" id="867903"/>
    <lineage>
        <taxon>Bacteria</taxon>
        <taxon>Bacillati</taxon>
        <taxon>Bacillota</taxon>
        <taxon>Clostridia</taxon>
        <taxon>Eubacteriales</taxon>
        <taxon>Clostridiales Family XVII. Incertae Sedis</taxon>
        <taxon>Thermaerobacter</taxon>
    </lineage>
</organism>
<evidence type="ECO:0000256" key="6">
    <source>
        <dbReference type="ARBA" id="ARBA00023134"/>
    </source>
</evidence>
<accession>K6Q3I4</accession>
<comment type="caution">
    <text evidence="11">The sequence shown here is derived from an EMBL/GenBank/DDBJ whole genome shotgun (WGS) entry which is preliminary data.</text>
</comment>
<dbReference type="AlphaFoldDB" id="K6Q3I4"/>
<comment type="similarity">
    <text evidence="8">Belongs to the MobA family.</text>
</comment>
<proteinExistence type="inferred from homology"/>
<evidence type="ECO:0000256" key="4">
    <source>
        <dbReference type="ARBA" id="ARBA00022741"/>
    </source>
</evidence>
<feature type="binding site" evidence="8">
    <location>
        <position position="121"/>
    </location>
    <ligand>
        <name>GTP</name>
        <dbReference type="ChEBI" id="CHEBI:37565"/>
    </ligand>
</feature>
<comment type="function">
    <text evidence="8">Transfers a GMP moiety from GTP to Mo-molybdopterin (Mo-MPT) cofactor (Moco or molybdenum cofactor) to form Mo-molybdopterin guanine dinucleotide (Mo-MGD) cofactor.</text>
</comment>
<dbReference type="InterPro" id="IPR025877">
    <property type="entry name" value="MobA-like_NTP_Trfase"/>
</dbReference>
<evidence type="ECO:0000313" key="11">
    <source>
        <dbReference type="EMBL" id="EKP95634.1"/>
    </source>
</evidence>
<evidence type="ECO:0000256" key="7">
    <source>
        <dbReference type="ARBA" id="ARBA00023150"/>
    </source>
</evidence>
<dbReference type="PANTHER" id="PTHR19136">
    <property type="entry name" value="MOLYBDENUM COFACTOR GUANYLYLTRANSFERASE"/>
    <property type="match status" value="1"/>
</dbReference>
<dbReference type="SUPFAM" id="SSF53448">
    <property type="entry name" value="Nucleotide-diphospho-sugar transferases"/>
    <property type="match status" value="1"/>
</dbReference>
<reference evidence="11" key="2">
    <citation type="submission" date="2012-10" db="EMBL/GenBank/DDBJ databases">
        <title>Improved high-quality draft of Thermaerobacter subterraneus C21, DSM 13965.</title>
        <authorList>
            <consortium name="DOE Joint Genome Institute"/>
            <person name="Eisen J."/>
            <person name="Huntemann M."/>
            <person name="Wei C.-L."/>
            <person name="Han J."/>
            <person name="Detter J.C."/>
            <person name="Han C."/>
            <person name="Tapia R."/>
            <person name="Chen A."/>
            <person name="Kyrpides N."/>
            <person name="Mavromatis K."/>
            <person name="Markowitz V."/>
            <person name="Szeto E."/>
            <person name="Ivanova N."/>
            <person name="Mikhailova N."/>
            <person name="Ovchinnikova G."/>
            <person name="Pagani I."/>
            <person name="Pati A."/>
            <person name="Goodwin L."/>
            <person name="Nordberg H.P."/>
            <person name="Cantor M.N."/>
            <person name="Hua S.X."/>
            <person name="Woyke T."/>
            <person name="Eisen J."/>
            <person name="Klenk H.-P."/>
        </authorList>
    </citation>
    <scope>NUCLEOTIDE SEQUENCE [LARGE SCALE GENOMIC DNA]</scope>
    <source>
        <strain evidence="11">DSM 13965</strain>
    </source>
</reference>
<comment type="subcellular location">
    <subcellularLocation>
        <location evidence="8">Cytoplasm</location>
    </subcellularLocation>
</comment>
<keyword evidence="5 8" id="KW-0460">Magnesium</keyword>
<sequence>MNRLHPPHPGNQEVRPLPTTGVKKAGPLPAAGVILAGGLSRRMGRDKALLPTPDGPLIVHLASILASFCAQVLVVDRPPGRYGGLGLPLVLDRYPGRGPLAGLHAGLEAMAYPYGLFVACDMPGLTPAVGRFLLGEALAAAAAGDPPDAVVPLRDGRPEPLLAVYSRCLAPRARRRLEQGGGPLRSLLDEPDLRVLWVTEDRLRQIDPALSSLTNLNTPDDWDTWIRRMSPPAGPPTP</sequence>
<dbReference type="InterPro" id="IPR013482">
    <property type="entry name" value="Molybde_CF_guanTrfase"/>
</dbReference>
<gene>
    <name evidence="8" type="primary">mobA</name>
    <name evidence="11" type="ORF">ThesuDRAFT_01391</name>
</gene>
<dbReference type="Pfam" id="PF12804">
    <property type="entry name" value="NTP_transf_3"/>
    <property type="match status" value="1"/>
</dbReference>
<keyword evidence="6 8" id="KW-0342">GTP-binding</keyword>
<protein>
    <recommendedName>
        <fullName evidence="8">Probable molybdenum cofactor guanylyltransferase</fullName>
        <shortName evidence="8">MoCo guanylyltransferase</shortName>
        <ecNumber evidence="8">2.7.7.77</ecNumber>
    </recommendedName>
    <alternativeName>
        <fullName evidence="8">GTP:molybdopterin guanylyltransferase</fullName>
    </alternativeName>
    <alternativeName>
        <fullName evidence="8">Mo-MPT guanylyltransferase</fullName>
    </alternativeName>
    <alternativeName>
        <fullName evidence="8">Molybdopterin guanylyltransferase</fullName>
    </alternativeName>
    <alternativeName>
        <fullName evidence="8">Molybdopterin-guanine dinucleotide synthase</fullName>
        <shortName evidence="8">MGD synthase</shortName>
    </alternativeName>
</protein>
<dbReference type="PANTHER" id="PTHR19136:SF81">
    <property type="entry name" value="MOLYBDENUM COFACTOR GUANYLYLTRANSFERASE"/>
    <property type="match status" value="1"/>
</dbReference>
<feature type="binding site" evidence="8">
    <location>
        <position position="47"/>
    </location>
    <ligand>
        <name>GTP</name>
        <dbReference type="ChEBI" id="CHEBI:37565"/>
    </ligand>
</feature>
<name>K6Q3I4_9FIRM</name>
<keyword evidence="12" id="KW-1185">Reference proteome</keyword>
<evidence type="ECO:0000256" key="5">
    <source>
        <dbReference type="ARBA" id="ARBA00022842"/>
    </source>
</evidence>
<dbReference type="GO" id="GO:0046872">
    <property type="term" value="F:metal ion binding"/>
    <property type="evidence" value="ECO:0007669"/>
    <property type="project" value="UniProtKB-KW"/>
</dbReference>
<dbReference type="GO" id="GO:0005737">
    <property type="term" value="C:cytoplasm"/>
    <property type="evidence" value="ECO:0007669"/>
    <property type="project" value="UniProtKB-SubCell"/>
</dbReference>
<keyword evidence="11" id="KW-0548">Nucleotidyltransferase</keyword>
<comment type="cofactor">
    <cofactor evidence="8">
        <name>Mg(2+)</name>
        <dbReference type="ChEBI" id="CHEBI:18420"/>
    </cofactor>
</comment>
<dbReference type="EC" id="2.7.7.77" evidence="8"/>
<keyword evidence="3 8" id="KW-0479">Metal-binding</keyword>
<dbReference type="GO" id="GO:0061603">
    <property type="term" value="F:molybdenum cofactor guanylyltransferase activity"/>
    <property type="evidence" value="ECO:0007669"/>
    <property type="project" value="UniProtKB-EC"/>
</dbReference>
<keyword evidence="7 8" id="KW-0501">Molybdenum cofactor biosynthesis</keyword>
<evidence type="ECO:0000256" key="8">
    <source>
        <dbReference type="HAMAP-Rule" id="MF_00316"/>
    </source>
</evidence>
<dbReference type="STRING" id="867903.ThesuDRAFT_01391"/>
<evidence type="ECO:0000259" key="10">
    <source>
        <dbReference type="Pfam" id="PF12804"/>
    </source>
</evidence>
<reference evidence="11" key="1">
    <citation type="submission" date="2010-10" db="EMBL/GenBank/DDBJ databases">
        <authorList>
            <consortium name="US DOE Joint Genome Institute (JGI-PGF)"/>
            <person name="Lucas S."/>
            <person name="Copeland A."/>
            <person name="Lapidus A."/>
            <person name="Bruce D."/>
            <person name="Goodwin L."/>
            <person name="Pitluck S."/>
            <person name="Kyrpides N."/>
            <person name="Mavromatis K."/>
            <person name="Detter J.C."/>
            <person name="Han C."/>
            <person name="Land M."/>
            <person name="Hauser L."/>
            <person name="Markowitz V."/>
            <person name="Cheng J.-F."/>
            <person name="Hugenholtz P."/>
            <person name="Woyke T."/>
            <person name="Wu D."/>
            <person name="Pukall R."/>
            <person name="Wahrenburg C."/>
            <person name="Brambilla E."/>
            <person name="Klenk H.-P."/>
            <person name="Eisen J.A."/>
        </authorList>
    </citation>
    <scope>NUCLEOTIDE SEQUENCE [LARGE SCALE GENOMIC DNA]</scope>
    <source>
        <strain evidence="11">DSM 13965</strain>
    </source>
</reference>
<feature type="binding site" evidence="8">
    <location>
        <begin position="35"/>
        <end position="37"/>
    </location>
    <ligand>
        <name>GTP</name>
        <dbReference type="ChEBI" id="CHEBI:37565"/>
    </ligand>
</feature>
<comment type="catalytic activity">
    <reaction evidence="8">
        <text>Mo-molybdopterin + GTP + H(+) = Mo-molybdopterin guanine dinucleotide + diphosphate</text>
        <dbReference type="Rhea" id="RHEA:34243"/>
        <dbReference type="ChEBI" id="CHEBI:15378"/>
        <dbReference type="ChEBI" id="CHEBI:33019"/>
        <dbReference type="ChEBI" id="CHEBI:37565"/>
        <dbReference type="ChEBI" id="CHEBI:71302"/>
        <dbReference type="ChEBI" id="CHEBI:71310"/>
        <dbReference type="EC" id="2.7.7.77"/>
    </reaction>
</comment>
<comment type="domain">
    <text evidence="8">The N-terminal domain determines nucleotide recognition and specific binding, while the C-terminal domain determines the specific binding to the target protein.</text>
</comment>
<feature type="region of interest" description="Disordered" evidence="9">
    <location>
        <begin position="1"/>
        <end position="25"/>
    </location>
</feature>
<dbReference type="OrthoDB" id="9788394at2"/>
<dbReference type="GO" id="GO:0005525">
    <property type="term" value="F:GTP binding"/>
    <property type="evidence" value="ECO:0007669"/>
    <property type="project" value="UniProtKB-UniRule"/>
</dbReference>
<keyword evidence="2 8" id="KW-0808">Transferase</keyword>
<feature type="binding site" evidence="8">
    <location>
        <position position="92"/>
    </location>
    <ligand>
        <name>GTP</name>
        <dbReference type="ChEBI" id="CHEBI:37565"/>
    </ligand>
</feature>
<dbReference type="GO" id="GO:0006777">
    <property type="term" value="P:Mo-molybdopterin cofactor biosynthetic process"/>
    <property type="evidence" value="ECO:0007669"/>
    <property type="project" value="UniProtKB-KW"/>
</dbReference>
<dbReference type="Gene3D" id="3.90.550.10">
    <property type="entry name" value="Spore Coat Polysaccharide Biosynthesis Protein SpsA, Chain A"/>
    <property type="match status" value="1"/>
</dbReference>
<keyword evidence="4 8" id="KW-0547">Nucleotide-binding</keyword>
<dbReference type="eggNOG" id="COG0746">
    <property type="taxonomic scope" value="Bacteria"/>
</dbReference>
<dbReference type="RefSeq" id="WP_006903660.1">
    <property type="nucleotide sequence ID" value="NZ_JH976535.1"/>
</dbReference>
<feature type="domain" description="MobA-like NTP transferase" evidence="10">
    <location>
        <begin position="32"/>
        <end position="190"/>
    </location>
</feature>
<dbReference type="CDD" id="cd02503">
    <property type="entry name" value="MobA"/>
    <property type="match status" value="1"/>
</dbReference>